<reference evidence="4 5" key="1">
    <citation type="submission" date="2024-04" db="EMBL/GenBank/DDBJ databases">
        <title>Marinobacter sp. SBY-1.</title>
        <authorList>
            <person name="Pan C."/>
        </authorList>
    </citation>
    <scope>NUCLEOTIDE SEQUENCE [LARGE SCALE GENOMIC DNA]</scope>
    <source>
        <strain evidence="4 5">SBY-1</strain>
    </source>
</reference>
<feature type="transmembrane region" description="Helical" evidence="2">
    <location>
        <begin position="859"/>
        <end position="882"/>
    </location>
</feature>
<evidence type="ECO:0000256" key="1">
    <source>
        <dbReference type="ARBA" id="ARBA00023186"/>
    </source>
</evidence>
<dbReference type="EMBL" id="CP152380">
    <property type="protein sequence ID" value="XAF53742.1"/>
    <property type="molecule type" value="Genomic_DNA"/>
</dbReference>
<keyword evidence="2" id="KW-1133">Transmembrane helix</keyword>
<protein>
    <submittedName>
        <fullName evidence="4">J domain-containing protein</fullName>
    </submittedName>
</protein>
<dbReference type="InterPro" id="IPR036869">
    <property type="entry name" value="J_dom_sf"/>
</dbReference>
<dbReference type="SUPFAM" id="SSF46565">
    <property type="entry name" value="Chaperone J-domain"/>
    <property type="match status" value="1"/>
</dbReference>
<organism evidence="4 5">
    <name type="scientific">Marinobacter alkaliphilus</name>
    <dbReference type="NCBI Taxonomy" id="254719"/>
    <lineage>
        <taxon>Bacteria</taxon>
        <taxon>Pseudomonadati</taxon>
        <taxon>Pseudomonadota</taxon>
        <taxon>Gammaproteobacteria</taxon>
        <taxon>Pseudomonadales</taxon>
        <taxon>Marinobacteraceae</taxon>
        <taxon>Marinobacter</taxon>
    </lineage>
</organism>
<proteinExistence type="predicted"/>
<dbReference type="Proteomes" id="UP001445268">
    <property type="component" value="Chromosome"/>
</dbReference>
<evidence type="ECO:0000313" key="4">
    <source>
        <dbReference type="EMBL" id="XAF53742.1"/>
    </source>
</evidence>
<dbReference type="CDD" id="cd06257">
    <property type="entry name" value="DnaJ"/>
    <property type="match status" value="1"/>
</dbReference>
<dbReference type="RefSeq" id="WP_342631382.1">
    <property type="nucleotide sequence ID" value="NZ_CP152380.1"/>
</dbReference>
<keyword evidence="2" id="KW-0812">Transmembrane</keyword>
<evidence type="ECO:0000256" key="2">
    <source>
        <dbReference type="SAM" id="Phobius"/>
    </source>
</evidence>
<evidence type="ECO:0000313" key="5">
    <source>
        <dbReference type="Proteomes" id="UP001445268"/>
    </source>
</evidence>
<accession>A0ABZ3E233</accession>
<feature type="transmembrane region" description="Helical" evidence="2">
    <location>
        <begin position="804"/>
        <end position="821"/>
    </location>
</feature>
<sequence>MNEAYWGVLGLTPTEDERVIRKAYLSLLPGVHPEEDPDGFRALREAYEFALESARQNDLLDGDDESQAKIEDPELIDAQRWMDQLISIANDPEQRFLEASYETVLQELTACSLQVRYLLAQPTFNWALDNGWLPNQVLARLRDYLDWRSLLSRYPSEQAVQFEGFLEGLDAADVFDLSSLALFPTHAQSAALSYFSALASAFGRGNLREIDRLLNEHGVTVIPACRELAILLLRCHVAIEKRVPDVWLSCAERILPALANQRPDDAAWLFAHLHFHRKDYAAAMTAIRPMISVDAAPGVKSFVIELHRRCGQEWVPLWTVLLNPDLRDMPNAADCMVLVMSKYALAGVDSPLSKQVRRFIDARLSPSASAVIADMVPIGDGDGLASLYAWVMQLQGAPSFLQNEFAHRCKQHCGPANFEVSFQIALDLVEAHSSRQKILSYEFDELIEAAKKGTLPAASRFTLLSAISRQPDMSIEALQRLADAAGMDVETANQTLIPRTAVEWAELRLNLAGEHWVDCADFPLSDDDISDCIRFGFLLDCHPGCLWEASWRDLLERVSHQQENTLFRRLSGLLLGLSDGSKGIEDIKEFCRANVNLMDCSGFSPTFARLLCASRMSYILLQNGFEKEQLPDASWVPVLAAVLGACQASFVDNMLFYALLTIDKDLGQTFSDRLAAREAPALHRLKIPGGVRFAEAISMAPGDRAKVNNWGDGFPDFVEGAVDILAVLNRHQPHEQPSQDLVRRVYATYAGESEHQEIAGRLLCGLILGSLKRRLIDTREQAKPAKDTTLYPFWFGGLLSRRGFALHLLCYFAAGLAWLYYPATPPFGVFLIFLAAMTTTMLSSLVRRMRDAGLGKVRMTLAALVSVAMPVIGLVIATALIFKPSVHSRSEQPDEASGLLSAMSGFGEASRKP</sequence>
<name>A0ABZ3E233_9GAMM</name>
<feature type="transmembrane region" description="Helical" evidence="2">
    <location>
        <begin position="827"/>
        <end position="847"/>
    </location>
</feature>
<keyword evidence="1" id="KW-0143">Chaperone</keyword>
<dbReference type="InterPro" id="IPR001623">
    <property type="entry name" value="DnaJ_domain"/>
</dbReference>
<evidence type="ECO:0000259" key="3">
    <source>
        <dbReference type="PROSITE" id="PS50076"/>
    </source>
</evidence>
<dbReference type="PROSITE" id="PS50076">
    <property type="entry name" value="DNAJ_2"/>
    <property type="match status" value="1"/>
</dbReference>
<keyword evidence="5" id="KW-1185">Reference proteome</keyword>
<gene>
    <name evidence="4" type="ORF">AAGT77_17730</name>
</gene>
<feature type="domain" description="J" evidence="3">
    <location>
        <begin position="4"/>
        <end position="55"/>
    </location>
</feature>
<keyword evidence="2" id="KW-0472">Membrane</keyword>